<organism evidence="1 2">
    <name type="scientific">Helianthus annuus</name>
    <name type="common">Common sunflower</name>
    <dbReference type="NCBI Taxonomy" id="4232"/>
    <lineage>
        <taxon>Eukaryota</taxon>
        <taxon>Viridiplantae</taxon>
        <taxon>Streptophyta</taxon>
        <taxon>Embryophyta</taxon>
        <taxon>Tracheophyta</taxon>
        <taxon>Spermatophyta</taxon>
        <taxon>Magnoliopsida</taxon>
        <taxon>eudicotyledons</taxon>
        <taxon>Gunneridae</taxon>
        <taxon>Pentapetalae</taxon>
        <taxon>asterids</taxon>
        <taxon>campanulids</taxon>
        <taxon>Asterales</taxon>
        <taxon>Asteraceae</taxon>
        <taxon>Asteroideae</taxon>
        <taxon>Heliantheae alliance</taxon>
        <taxon>Heliantheae</taxon>
        <taxon>Helianthus</taxon>
    </lineage>
</organism>
<dbReference type="Gene3D" id="1.25.10.10">
    <property type="entry name" value="Leucine-rich Repeat Variant"/>
    <property type="match status" value="1"/>
</dbReference>
<dbReference type="PANTHER" id="PTHR10261">
    <property type="entry name" value="COATOMER SUBUNIT GAMMA"/>
    <property type="match status" value="1"/>
</dbReference>
<dbReference type="InParanoid" id="A0A251U4T2"/>
<dbReference type="AlphaFoldDB" id="A0A251U4T2"/>
<dbReference type="EMBL" id="CM007897">
    <property type="protein sequence ID" value="OTG18367.1"/>
    <property type="molecule type" value="Genomic_DNA"/>
</dbReference>
<protein>
    <submittedName>
        <fullName evidence="1">Putative coatomer gamma subunit</fullName>
    </submittedName>
</protein>
<reference evidence="2" key="1">
    <citation type="journal article" date="2017" name="Nature">
        <title>The sunflower genome provides insights into oil metabolism, flowering and Asterid evolution.</title>
        <authorList>
            <person name="Badouin H."/>
            <person name="Gouzy J."/>
            <person name="Grassa C.J."/>
            <person name="Murat F."/>
            <person name="Staton S.E."/>
            <person name="Cottret L."/>
            <person name="Lelandais-Briere C."/>
            <person name="Owens G.L."/>
            <person name="Carrere S."/>
            <person name="Mayjonade B."/>
            <person name="Legrand L."/>
            <person name="Gill N."/>
            <person name="Kane N.C."/>
            <person name="Bowers J.E."/>
            <person name="Hubner S."/>
            <person name="Bellec A."/>
            <person name="Berard A."/>
            <person name="Berges H."/>
            <person name="Blanchet N."/>
            <person name="Boniface M.C."/>
            <person name="Brunel D."/>
            <person name="Catrice O."/>
            <person name="Chaidir N."/>
            <person name="Claudel C."/>
            <person name="Donnadieu C."/>
            <person name="Faraut T."/>
            <person name="Fievet G."/>
            <person name="Helmstetter N."/>
            <person name="King M."/>
            <person name="Knapp S.J."/>
            <person name="Lai Z."/>
            <person name="Le Paslier M.C."/>
            <person name="Lippi Y."/>
            <person name="Lorenzon L."/>
            <person name="Mandel J.R."/>
            <person name="Marage G."/>
            <person name="Marchand G."/>
            <person name="Marquand E."/>
            <person name="Bret-Mestries E."/>
            <person name="Morien E."/>
            <person name="Nambeesan S."/>
            <person name="Nguyen T."/>
            <person name="Pegot-Espagnet P."/>
            <person name="Pouilly N."/>
            <person name="Raftis F."/>
            <person name="Sallet E."/>
            <person name="Schiex T."/>
            <person name="Thomas J."/>
            <person name="Vandecasteele C."/>
            <person name="Vares D."/>
            <person name="Vear F."/>
            <person name="Vautrin S."/>
            <person name="Crespi M."/>
            <person name="Mangin B."/>
            <person name="Burke J.M."/>
            <person name="Salse J."/>
            <person name="Munos S."/>
            <person name="Vincourt P."/>
            <person name="Rieseberg L.H."/>
            <person name="Langlade N.B."/>
        </authorList>
    </citation>
    <scope>NUCLEOTIDE SEQUENCE [LARGE SCALE GENOMIC DNA]</scope>
    <source>
        <strain evidence="2">cv. SF193</strain>
    </source>
</reference>
<dbReference type="InterPro" id="IPR017106">
    <property type="entry name" value="Coatomer_gsu"/>
</dbReference>
<evidence type="ECO:0000313" key="1">
    <source>
        <dbReference type="EMBL" id="OTG18367.1"/>
    </source>
</evidence>
<proteinExistence type="predicted"/>
<dbReference type="PANTHER" id="PTHR10261:SF7">
    <property type="entry name" value="COATOMER SUBUNIT GAMMA"/>
    <property type="match status" value="1"/>
</dbReference>
<evidence type="ECO:0000313" key="2">
    <source>
        <dbReference type="Proteomes" id="UP000215914"/>
    </source>
</evidence>
<keyword evidence="2" id="KW-1185">Reference proteome</keyword>
<gene>
    <name evidence="1" type="ORF">HannXRQ_Chr08g0222351</name>
</gene>
<dbReference type="STRING" id="4232.A0A251U4T2"/>
<name>A0A251U4T2_HELAN</name>
<dbReference type="Proteomes" id="UP000215914">
    <property type="component" value="Chromosome 8"/>
</dbReference>
<dbReference type="InterPro" id="IPR011989">
    <property type="entry name" value="ARM-like"/>
</dbReference>
<accession>A0A251U4T2</accession>
<sequence length="137" mass="16093">MFFSRRVAWVDQKSFCLKRVYKEEAIKGKEIYNSEMTHYKYSTFSGIKKGAVLQEARVVNDPQLDSRRCSQVITNLLNLLNKGDTFTNVYSVTASYHKVRNHHIRVIVSTTIPTKLCKREFTIDLWILLFFICKFCL</sequence>